<dbReference type="InterPro" id="IPR045490">
    <property type="entry name" value="DUF6432"/>
</dbReference>
<protein>
    <submittedName>
        <fullName evidence="1">DUF6432 family protein</fullName>
    </submittedName>
</protein>
<dbReference type="Proteomes" id="UP001596445">
    <property type="component" value="Unassembled WGS sequence"/>
</dbReference>
<comment type="caution">
    <text evidence="1">The sequence shown here is derived from an EMBL/GenBank/DDBJ whole genome shotgun (WGS) entry which is preliminary data.</text>
</comment>
<name>A0ABD5W7Q5_9EURY</name>
<proteinExistence type="predicted"/>
<reference evidence="1 2" key="1">
    <citation type="journal article" date="2019" name="Int. J. Syst. Evol. Microbiol.">
        <title>The Global Catalogue of Microorganisms (GCM) 10K type strain sequencing project: providing services to taxonomists for standard genome sequencing and annotation.</title>
        <authorList>
            <consortium name="The Broad Institute Genomics Platform"/>
            <consortium name="The Broad Institute Genome Sequencing Center for Infectious Disease"/>
            <person name="Wu L."/>
            <person name="Ma J."/>
        </authorList>
    </citation>
    <scope>NUCLEOTIDE SEQUENCE [LARGE SCALE GENOMIC DNA]</scope>
    <source>
        <strain evidence="1 2">JCM 30072</strain>
    </source>
</reference>
<dbReference type="Pfam" id="PF20024">
    <property type="entry name" value="DUF6432"/>
    <property type="match status" value="1"/>
</dbReference>
<keyword evidence="2" id="KW-1185">Reference proteome</keyword>
<evidence type="ECO:0000313" key="2">
    <source>
        <dbReference type="Proteomes" id="UP001596445"/>
    </source>
</evidence>
<sequence length="98" mass="11385">MMLKPEYRDREETDVAVLGTLAERPEDGLTVFELRAAVEEDIDTIETALSRLKRDDLIRIEQERGQTVVVPQERVLTNGTSEETETDAFDRIRDWFPF</sequence>
<gene>
    <name evidence="1" type="ORF">ACFQQG_17150</name>
</gene>
<dbReference type="EMBL" id="JBHSZI010000001">
    <property type="protein sequence ID" value="MFC7059595.1"/>
    <property type="molecule type" value="Genomic_DNA"/>
</dbReference>
<evidence type="ECO:0000313" key="1">
    <source>
        <dbReference type="EMBL" id="MFC7059595.1"/>
    </source>
</evidence>
<dbReference type="GeneID" id="76631769"/>
<dbReference type="AlphaFoldDB" id="A0ABD5W7Q5"/>
<dbReference type="RefSeq" id="WP_267162376.1">
    <property type="nucleotide sequence ID" value="NZ_CP112972.1"/>
</dbReference>
<accession>A0ABD5W7Q5</accession>
<organism evidence="1 2">
    <name type="scientific">Halovenus salina</name>
    <dbReference type="NCBI Taxonomy" id="1510225"/>
    <lineage>
        <taxon>Archaea</taxon>
        <taxon>Methanobacteriati</taxon>
        <taxon>Methanobacteriota</taxon>
        <taxon>Stenosarchaea group</taxon>
        <taxon>Halobacteria</taxon>
        <taxon>Halobacteriales</taxon>
        <taxon>Haloarculaceae</taxon>
        <taxon>Halovenus</taxon>
    </lineage>
</organism>